<dbReference type="InterPro" id="IPR051082">
    <property type="entry name" value="Pentapeptide-BTB/POZ_domain"/>
</dbReference>
<dbReference type="Pfam" id="PF00805">
    <property type="entry name" value="Pentapeptide"/>
    <property type="match status" value="2"/>
</dbReference>
<proteinExistence type="predicted"/>
<evidence type="ECO:0000259" key="2">
    <source>
        <dbReference type="PROSITE" id="PS50181"/>
    </source>
</evidence>
<keyword evidence="3" id="KW-0418">Kinase</keyword>
<dbReference type="GO" id="GO:0004674">
    <property type="term" value="F:protein serine/threonine kinase activity"/>
    <property type="evidence" value="ECO:0007669"/>
    <property type="project" value="UniProtKB-EC"/>
</dbReference>
<dbReference type="Proteomes" id="UP000277577">
    <property type="component" value="Chromosome"/>
</dbReference>
<sequence length="938" mass="106765">MKDKYDQNQQGQMELIRAERARQFTEQKVKEEAKGLLEHLNSLNELFHRYIFPKDSHEDIYATREGTDKYVTAVLELQPVLNELIKKWDGIESDLRLLNHALQERLLATGKSSGLGDSLEHELAQFFKCLPVLQEHLNEVTSHINDQDEERRYHDQSIIVEVRLLQEHLQHILLQLSGEQLHDVDELTDSAVAATPSTALDAAEGVEDINQDNPLFALPDEMMMHILSHLPPQDLLNARRMAKSKTAVVDATLEMITRPHFIIDYLSHADGITGHQFTAFYQRTQRYQELKRKVLANEALTAEEAICYTLTRDCNVLPAHLKEAMHKLSLDEATRNHLELITTVSEEIRAIDAKYEVLHIYQYISDSKDDLTNLLARLKPHHPHQFVNVLAGANFSGFKFSGQDFSYLNLSGIRFKYADLRGVNFRGACLTGADLNKALLSGADFTNTDLRGAQLSRANFNGVDLSAMNLEGVDFEWAHIRGAQLLALGALNSPEELYAALAQFAQSIAKHSSGSKRKLQEQMLVEIAQQLESSTEHSIKEKIALLDVAIAAIKPDELIVGIFPFQNACQELKEKMTATEPRQDIPEHPLKQEAKEILERIFALLNVTDKGAAGAFAKNQTPREINEDAYSDEYRLLVGCIDKYPELDNSLKIAEALGISPEMSYMLYFTCPSIGFLSSYKPPILAGYHREKQQTNQGKKYASEVFDGHIFDIGALQKIKSDELDQYLYEEEDFAIFERNGRRKVKLGDLFITCFPPLAKDFVFSTVEVIDFETHKLKPAFSFDVRRHGGIPFGAFMPFWYNVGYTVPKWDFRTDDMQYLQEAYTFKKQVIERIFVSEKINRHRKKELFFPKFEQNNPVQVKTTVSTTSEQGNEKEKGTEKEVIGKENQHPKSTKLTASRGQGLFAAIQKERVGQPVHNETPSNPDPTRFPSRLKSMW</sequence>
<dbReference type="SUPFAM" id="SSF141571">
    <property type="entry name" value="Pentapeptide repeat-like"/>
    <property type="match status" value="1"/>
</dbReference>
<dbReference type="CDD" id="cd09917">
    <property type="entry name" value="F-box_SF"/>
    <property type="match status" value="1"/>
</dbReference>
<gene>
    <name evidence="3" type="primary">spkB_2</name>
    <name evidence="3" type="ORF">NCTC11976_01760</name>
</gene>
<evidence type="ECO:0000313" key="3">
    <source>
        <dbReference type="EMBL" id="VEB36537.1"/>
    </source>
</evidence>
<accession>A0ABY6T5U6</accession>
<dbReference type="SMART" id="SM00256">
    <property type="entry name" value="FBOX"/>
    <property type="match status" value="1"/>
</dbReference>
<dbReference type="Pfam" id="PF12937">
    <property type="entry name" value="F-box-like"/>
    <property type="match status" value="1"/>
</dbReference>
<reference evidence="3 4" key="1">
    <citation type="submission" date="2018-12" db="EMBL/GenBank/DDBJ databases">
        <authorList>
            <consortium name="Pathogen Informatics"/>
        </authorList>
    </citation>
    <scope>NUCLEOTIDE SEQUENCE [LARGE SCALE GENOMIC DNA]</scope>
    <source>
        <strain evidence="3 4">NCTC11976</strain>
    </source>
</reference>
<protein>
    <submittedName>
        <fullName evidence="3">Serine/threonine-protein kinase B</fullName>
        <ecNumber evidence="3">2.7.11.1</ecNumber>
    </submittedName>
</protein>
<keyword evidence="3" id="KW-0808">Transferase</keyword>
<feature type="compositionally biased region" description="Basic and acidic residues" evidence="1">
    <location>
        <begin position="872"/>
        <end position="890"/>
    </location>
</feature>
<dbReference type="PROSITE" id="PS50181">
    <property type="entry name" value="FBOX"/>
    <property type="match status" value="1"/>
</dbReference>
<feature type="domain" description="F-box" evidence="2">
    <location>
        <begin position="212"/>
        <end position="259"/>
    </location>
</feature>
<dbReference type="Gene3D" id="2.160.20.80">
    <property type="entry name" value="E3 ubiquitin-protein ligase SopA"/>
    <property type="match status" value="1"/>
</dbReference>
<dbReference type="InterPro" id="IPR001646">
    <property type="entry name" value="5peptide_repeat"/>
</dbReference>
<dbReference type="SUPFAM" id="SSF81383">
    <property type="entry name" value="F-box domain"/>
    <property type="match status" value="1"/>
</dbReference>
<name>A0ABY6T5U6_9GAMM</name>
<dbReference type="InterPro" id="IPR001810">
    <property type="entry name" value="F-box_dom"/>
</dbReference>
<dbReference type="PANTHER" id="PTHR14136:SF17">
    <property type="entry name" value="BTB_POZ DOMAIN-CONTAINING PROTEIN KCTD9"/>
    <property type="match status" value="1"/>
</dbReference>
<dbReference type="EMBL" id="LR134173">
    <property type="protein sequence ID" value="VEB36537.1"/>
    <property type="molecule type" value="Genomic_DNA"/>
</dbReference>
<evidence type="ECO:0000256" key="1">
    <source>
        <dbReference type="SAM" id="MobiDB-lite"/>
    </source>
</evidence>
<feature type="region of interest" description="Disordered" evidence="1">
    <location>
        <begin position="864"/>
        <end position="938"/>
    </location>
</feature>
<evidence type="ECO:0000313" key="4">
    <source>
        <dbReference type="Proteomes" id="UP000277577"/>
    </source>
</evidence>
<dbReference type="InterPro" id="IPR036047">
    <property type="entry name" value="F-box-like_dom_sf"/>
</dbReference>
<organism evidence="3 4">
    <name type="scientific">Legionella cherrii</name>
    <dbReference type="NCBI Taxonomy" id="28084"/>
    <lineage>
        <taxon>Bacteria</taxon>
        <taxon>Pseudomonadati</taxon>
        <taxon>Pseudomonadota</taxon>
        <taxon>Gammaproteobacteria</taxon>
        <taxon>Legionellales</taxon>
        <taxon>Legionellaceae</taxon>
        <taxon>Legionella</taxon>
    </lineage>
</organism>
<dbReference type="PANTHER" id="PTHR14136">
    <property type="entry name" value="BTB_POZ DOMAIN-CONTAINING PROTEIN KCTD9"/>
    <property type="match status" value="1"/>
</dbReference>
<dbReference type="RefSeq" id="WP_051544502.1">
    <property type="nucleotide sequence ID" value="NZ_CAAAIT010000002.1"/>
</dbReference>
<keyword evidence="4" id="KW-1185">Reference proteome</keyword>
<dbReference type="EC" id="2.7.11.1" evidence="3"/>